<reference evidence="1 2" key="1">
    <citation type="submission" date="2022-07" db="EMBL/GenBank/DDBJ databases">
        <title>Genome-wide signatures of adaptation to extreme environments.</title>
        <authorList>
            <person name="Cho C.H."/>
            <person name="Yoon H.S."/>
        </authorList>
    </citation>
    <scope>NUCLEOTIDE SEQUENCE [LARGE SCALE GENOMIC DNA]</scope>
    <source>
        <strain evidence="1 2">108.79 E11</strain>
    </source>
</reference>
<organism evidence="1 2">
    <name type="scientific">Galdieria yellowstonensis</name>
    <dbReference type="NCBI Taxonomy" id="3028027"/>
    <lineage>
        <taxon>Eukaryota</taxon>
        <taxon>Rhodophyta</taxon>
        <taxon>Bangiophyceae</taxon>
        <taxon>Galdieriales</taxon>
        <taxon>Galdieriaceae</taxon>
        <taxon>Galdieria</taxon>
    </lineage>
</organism>
<dbReference type="AlphaFoldDB" id="A0AAV9IMC1"/>
<sequence length="456" mass="52151">MKIDKKYVNVWLEDVPNLAAECSRMEISDLVGENFEVGGETVFTEYLLLEFAAVLFSPKNFAETFPLRSSGGVVSRVFLREDFITLWNGLVDDQDTCKLNVLSAAHGLGKSIYLIAVFARHFGIPVQYIGNAGDLLRPLFDETFIASRFAAMLLFMNLKILDELGPFYPQSSDYEHLRSCPMKVAIFYALAKGDLALCGEIRRKIMSMAPRNLIIIDDNDTLWQKLGSDPKKWTPFFEFYAHPVRYSTWYCKFVFAGSQHHEFESNLPSGYEFSIQYLESLSREEFAACENLSDYPNIKDKKNEVAYLTGLVPRMIGRLVSLASNSGGDFIFEELAQNFKAEISHRMKRSHSEYVDSLNDSKKADFAEMLYKLFVGRETPRITICDNSYRHRGLLITFKDRSLQFYNSVARDILFDTFMELNLPTELSQRLKEARRKGAGGDEYFQKLGSVLSFLS</sequence>
<dbReference type="Proteomes" id="UP001300502">
    <property type="component" value="Unassembled WGS sequence"/>
</dbReference>
<evidence type="ECO:0000313" key="2">
    <source>
        <dbReference type="Proteomes" id="UP001300502"/>
    </source>
</evidence>
<evidence type="ECO:0008006" key="3">
    <source>
        <dbReference type="Google" id="ProtNLM"/>
    </source>
</evidence>
<accession>A0AAV9IMC1</accession>
<protein>
    <recommendedName>
        <fullName evidence="3">Archaeal ATPase</fullName>
    </recommendedName>
</protein>
<dbReference type="EMBL" id="JANCYU010000064">
    <property type="protein sequence ID" value="KAK4528404.1"/>
    <property type="molecule type" value="Genomic_DNA"/>
</dbReference>
<proteinExistence type="predicted"/>
<evidence type="ECO:0000313" key="1">
    <source>
        <dbReference type="EMBL" id="KAK4528404.1"/>
    </source>
</evidence>
<name>A0AAV9IMC1_9RHOD</name>
<gene>
    <name evidence="1" type="ORF">GAYE_SCF56G6346</name>
</gene>
<keyword evidence="2" id="KW-1185">Reference proteome</keyword>
<comment type="caution">
    <text evidence="1">The sequence shown here is derived from an EMBL/GenBank/DDBJ whole genome shotgun (WGS) entry which is preliminary data.</text>
</comment>